<accession>A0AAC9UQJ1</accession>
<name>A0AAC9UQJ1_LATCU</name>
<evidence type="ECO:0000313" key="1">
    <source>
        <dbReference type="EMBL" id="ASN59827.1"/>
    </source>
</evidence>
<reference evidence="1 2" key="1">
    <citation type="submission" date="2017-07" db="EMBL/GenBank/DDBJ databases">
        <title>Lactobacillus curvatus MRS6 whole genome.</title>
        <authorList>
            <person name="Jans C."/>
            <person name="Lagler S."/>
            <person name="Lacroix C."/>
            <person name="Meile L."/>
            <person name="Stevens M.J.A."/>
        </authorList>
    </citation>
    <scope>NUCLEOTIDE SEQUENCE [LARGE SCALE GENOMIC DNA]</scope>
    <source>
        <strain evidence="1 2">MRS6</strain>
    </source>
</reference>
<organism evidence="1 2">
    <name type="scientific">Latilactobacillus curvatus</name>
    <name type="common">Lactobacillus curvatus</name>
    <dbReference type="NCBI Taxonomy" id="28038"/>
    <lineage>
        <taxon>Bacteria</taxon>
        <taxon>Bacillati</taxon>
        <taxon>Bacillota</taxon>
        <taxon>Bacilli</taxon>
        <taxon>Lactobacillales</taxon>
        <taxon>Lactobacillaceae</taxon>
        <taxon>Latilactobacillus</taxon>
    </lineage>
</organism>
<dbReference type="Proteomes" id="UP000199749">
    <property type="component" value="Chromosome"/>
</dbReference>
<evidence type="ECO:0000313" key="2">
    <source>
        <dbReference type="Proteomes" id="UP000199749"/>
    </source>
</evidence>
<dbReference type="AlphaFoldDB" id="A0AAC9UQJ1"/>
<protein>
    <submittedName>
        <fullName evidence="1">Uncharacterized protein</fullName>
    </submittedName>
</protein>
<dbReference type="RefSeq" id="WP_089556537.1">
    <property type="nucleotide sequence ID" value="NZ_CP022474.1"/>
</dbReference>
<sequence length="124" mass="12706">MEVKEYGSTKQVLGTVANKVALGALVSGDGVTANAMGQKIIPAGTPVGGDKSTLVDEQAVLKVSNDAKAQGVLEHEVNVTAGPANATLIINGYINENRLPSGVTITAEAKTALNGKVTFFKRNA</sequence>
<gene>
    <name evidence="1" type="ORF">CG419_03945</name>
</gene>
<proteinExistence type="predicted"/>
<dbReference type="EMBL" id="CP022474">
    <property type="protein sequence ID" value="ASN59827.1"/>
    <property type="molecule type" value="Genomic_DNA"/>
</dbReference>